<feature type="compositionally biased region" description="Basic and acidic residues" evidence="1">
    <location>
        <begin position="913"/>
        <end position="934"/>
    </location>
</feature>
<dbReference type="Proteomes" id="UP001165122">
    <property type="component" value="Unassembled WGS sequence"/>
</dbReference>
<feature type="region of interest" description="Disordered" evidence="1">
    <location>
        <begin position="815"/>
        <end position="844"/>
    </location>
</feature>
<organism evidence="2 3">
    <name type="scientific">Triparma laevis f. longispina</name>
    <dbReference type="NCBI Taxonomy" id="1714387"/>
    <lineage>
        <taxon>Eukaryota</taxon>
        <taxon>Sar</taxon>
        <taxon>Stramenopiles</taxon>
        <taxon>Ochrophyta</taxon>
        <taxon>Bolidophyceae</taxon>
        <taxon>Parmales</taxon>
        <taxon>Triparmaceae</taxon>
        <taxon>Triparma</taxon>
    </lineage>
</organism>
<dbReference type="EMBL" id="BRXW01000044">
    <property type="protein sequence ID" value="GMI02515.1"/>
    <property type="molecule type" value="Genomic_DNA"/>
</dbReference>
<evidence type="ECO:0000313" key="2">
    <source>
        <dbReference type="EMBL" id="GMI02515.1"/>
    </source>
</evidence>
<feature type="compositionally biased region" description="Acidic residues" evidence="1">
    <location>
        <begin position="727"/>
        <end position="740"/>
    </location>
</feature>
<feature type="region of interest" description="Disordered" evidence="1">
    <location>
        <begin position="581"/>
        <end position="615"/>
    </location>
</feature>
<protein>
    <submittedName>
        <fullName evidence="2">Uncharacterized protein</fullName>
    </submittedName>
</protein>
<reference evidence="3" key="1">
    <citation type="journal article" date="2023" name="Commun. Biol.">
        <title>Genome analysis of Parmales, the sister group of diatoms, reveals the evolutionary specialization of diatoms from phago-mixotrophs to photoautotrophs.</title>
        <authorList>
            <person name="Ban H."/>
            <person name="Sato S."/>
            <person name="Yoshikawa S."/>
            <person name="Yamada K."/>
            <person name="Nakamura Y."/>
            <person name="Ichinomiya M."/>
            <person name="Sato N."/>
            <person name="Blanc-Mathieu R."/>
            <person name="Endo H."/>
            <person name="Kuwata A."/>
            <person name="Ogata H."/>
        </authorList>
    </citation>
    <scope>NUCLEOTIDE SEQUENCE [LARGE SCALE GENOMIC DNA]</scope>
    <source>
        <strain evidence="3">NIES 3700</strain>
    </source>
</reference>
<feature type="compositionally biased region" description="Acidic residues" evidence="1">
    <location>
        <begin position="594"/>
        <end position="612"/>
    </location>
</feature>
<name>A0A9W7F3S9_9STRA</name>
<sequence>MGKRPAATGTNLPPVSIHARITSVIDTALESIDQAIDENEVVRSSFRSLYDTTIEQYEFERDKVDREIARLPPTLAEYEKIRALERQQDLEAGTGTGGGVSHSLAFHLQKGGEDREIFAVDGSEDYGSNPGLDDQPLSFQQSAIDSRFPSPNRSTRGASRAGNIKGGVGSGSVASKKLSKQEKEEAKAWDTYDKFVNREEMFAKIADIQRMEQEIETRLASDNLTDRETQQLKKELDRTATRYSKYVLDMVGEYKPKLTATKLNNKDMHDLRDLSYLGVGMGSVAEIVSQMDHGYMMGEGGEMEEDEDDMIYDDNEYEEDGDGPGPEVKAGNYDMPDPQAWLRQQEEKKAGGRAGSPTSNLSGLEQADAAFDELNAFVANAMAESEQVAINDPFHLTNMQDLPIVRPSAPERGASREGGRVGTATRDIVQANTNHVDPYFPSLESFKTKEQDNAEYFMPGFQGKNFFKGVPQSAGAYWTAGRARTREAKEENEGEVAGGGKKKKKKKGRKGKKRKGRKGKRKEEEEGDWGEGDWGEEDGLYGEEDYEGEGGGEGEEKEIDEEAKAEIERLKKWKEEMRAYYGAGKGKGKGKEEEGGEEEEPENDTADADDATVDSIAKELPNPEQEHLYYEAAKISGKRALLTVSAASPTGGEGIKIQAIDVAQADSSPQIIKLGKDKVEQLFGDIESMTDEKKKQVGKELSSMLVFNDDGQLTLEEEKKVEVKEEEKEEKEEEVTETEVEEIQNLASKLASDVAQVAEENVGEKVVVDGAQEEEKEVESKKELPPNMDKIMSLASKLAEEVTVVVEKQLSHVGSDENPVTKIIVPSPKPAKRNTIRAGNSSGPTFTERLLHHAAVYTDELGNVTDEPQASDTFVASMLDMSVARVSSYTSASSLGVKGKEQKVEETVEEEKGEEKKVEEKKVEEKKVEEKVEEEKVEEEEVEDKVEGEKLVEEIEEEEKEEKETNTLLKEMRRLKKAGFKEPEIKAAATKYSDPLKGLLELKLDVKKEEEKGEEKKEEGESNEAVLEIVGAIISLSVDEVVKEKKEVVAA</sequence>
<comment type="caution">
    <text evidence="2">The sequence shown here is derived from an EMBL/GenBank/DDBJ whole genome shotgun (WGS) entry which is preliminary data.</text>
</comment>
<feature type="region of interest" description="Disordered" evidence="1">
    <location>
        <begin position="720"/>
        <end position="740"/>
    </location>
</feature>
<proteinExistence type="predicted"/>
<feature type="region of interest" description="Disordered" evidence="1">
    <location>
        <begin position="890"/>
        <end position="967"/>
    </location>
</feature>
<feature type="region of interest" description="Disordered" evidence="1">
    <location>
        <begin position="144"/>
        <end position="180"/>
    </location>
</feature>
<feature type="compositionally biased region" description="Basic residues" evidence="1">
    <location>
        <begin position="500"/>
        <end position="520"/>
    </location>
</feature>
<feature type="compositionally biased region" description="Polar residues" evidence="1">
    <location>
        <begin position="144"/>
        <end position="157"/>
    </location>
</feature>
<feature type="compositionally biased region" description="Acidic residues" evidence="1">
    <location>
        <begin position="525"/>
        <end position="561"/>
    </location>
</feature>
<feature type="region of interest" description="Disordered" evidence="1">
    <location>
        <begin position="481"/>
        <end position="564"/>
    </location>
</feature>
<dbReference type="OrthoDB" id="10443159at2759"/>
<evidence type="ECO:0000313" key="3">
    <source>
        <dbReference type="Proteomes" id="UP001165122"/>
    </source>
</evidence>
<feature type="compositionally biased region" description="Acidic residues" evidence="1">
    <location>
        <begin position="935"/>
        <end position="944"/>
    </location>
</feature>
<dbReference type="AlphaFoldDB" id="A0A9W7F3S9"/>
<feature type="region of interest" description="Disordered" evidence="1">
    <location>
        <begin position="314"/>
        <end position="336"/>
    </location>
</feature>
<gene>
    <name evidence="2" type="ORF">TrLO_g64</name>
</gene>
<accession>A0A9W7F3S9</accession>
<evidence type="ECO:0000256" key="1">
    <source>
        <dbReference type="SAM" id="MobiDB-lite"/>
    </source>
</evidence>
<keyword evidence="3" id="KW-1185">Reference proteome</keyword>